<proteinExistence type="predicted"/>
<accession>A0ACB0YG29</accession>
<dbReference type="Proteomes" id="UP001497535">
    <property type="component" value="Unassembled WGS sequence"/>
</dbReference>
<keyword evidence="2" id="KW-1185">Reference proteome</keyword>
<gene>
    <name evidence="1" type="ORF">MENTE1834_LOCUS11727</name>
</gene>
<sequence>MANKFILVPEDIYRGLTTSDLGDPNLDFTRRNLEKSKRRKESESSKNVHYNQELRRYLQLRNERENRPVKVEVVNKTNGVILPKNNSRPAAYVSASAGDDDRDDDDNDNFWMGDNYSFSSYPKEPPNHAYNIVPPLSSSSEGLDTKPSTSTQALKRNAEDNYGEVSKSIKISRETNKKKNRRKIKKNSSTVGQNSNITVPQRHLPPVPLTDLHREDTTNSDPFKRRRIADIKKERQKEIELIDIKRKELKRKSILRKSKTPIDQWALQNLRQQELNDINPSTTNTTSRRRSQKVLRGGESPPPATWREKVKRKLEIPEGSNLISNKRLRRPVTKKQSEEASRIWTKRLSAAGRKIMKNKWAKQKPTQEDINNLNPYRMSNIKGRTIQKKEWATKKPTQSDINNFKPRLW</sequence>
<protein>
    <submittedName>
        <fullName evidence="1">Uncharacterized protein</fullName>
    </submittedName>
</protein>
<reference evidence="1" key="1">
    <citation type="submission" date="2023-11" db="EMBL/GenBank/DDBJ databases">
        <authorList>
            <person name="Poullet M."/>
        </authorList>
    </citation>
    <scope>NUCLEOTIDE SEQUENCE</scope>
    <source>
        <strain evidence="1">E1834</strain>
    </source>
</reference>
<evidence type="ECO:0000313" key="2">
    <source>
        <dbReference type="Proteomes" id="UP001497535"/>
    </source>
</evidence>
<name>A0ACB0YG29_MELEN</name>
<evidence type="ECO:0000313" key="1">
    <source>
        <dbReference type="EMBL" id="CAK5045246.1"/>
    </source>
</evidence>
<comment type="caution">
    <text evidence="1">The sequence shown here is derived from an EMBL/GenBank/DDBJ whole genome shotgun (WGS) entry which is preliminary data.</text>
</comment>
<dbReference type="EMBL" id="CAVMJV010000011">
    <property type="protein sequence ID" value="CAK5045246.1"/>
    <property type="molecule type" value="Genomic_DNA"/>
</dbReference>
<organism evidence="1 2">
    <name type="scientific">Meloidogyne enterolobii</name>
    <name type="common">Root-knot nematode worm</name>
    <name type="synonym">Meloidogyne mayaguensis</name>
    <dbReference type="NCBI Taxonomy" id="390850"/>
    <lineage>
        <taxon>Eukaryota</taxon>
        <taxon>Metazoa</taxon>
        <taxon>Ecdysozoa</taxon>
        <taxon>Nematoda</taxon>
        <taxon>Chromadorea</taxon>
        <taxon>Rhabditida</taxon>
        <taxon>Tylenchina</taxon>
        <taxon>Tylenchomorpha</taxon>
        <taxon>Tylenchoidea</taxon>
        <taxon>Meloidogynidae</taxon>
        <taxon>Meloidogyninae</taxon>
        <taxon>Meloidogyne</taxon>
    </lineage>
</organism>